<organism evidence="1 2">
    <name type="scientific">Arachis hypogaea</name>
    <name type="common">Peanut</name>
    <dbReference type="NCBI Taxonomy" id="3818"/>
    <lineage>
        <taxon>Eukaryota</taxon>
        <taxon>Viridiplantae</taxon>
        <taxon>Streptophyta</taxon>
        <taxon>Embryophyta</taxon>
        <taxon>Tracheophyta</taxon>
        <taxon>Spermatophyta</taxon>
        <taxon>Magnoliopsida</taxon>
        <taxon>eudicotyledons</taxon>
        <taxon>Gunneridae</taxon>
        <taxon>Pentapetalae</taxon>
        <taxon>rosids</taxon>
        <taxon>fabids</taxon>
        <taxon>Fabales</taxon>
        <taxon>Fabaceae</taxon>
        <taxon>Papilionoideae</taxon>
        <taxon>50 kb inversion clade</taxon>
        <taxon>dalbergioids sensu lato</taxon>
        <taxon>Dalbergieae</taxon>
        <taxon>Pterocarpus clade</taxon>
        <taxon>Arachis</taxon>
    </lineage>
</organism>
<dbReference type="AlphaFoldDB" id="A0A445BL45"/>
<keyword evidence="2" id="KW-1185">Reference proteome</keyword>
<sequence>MASEENFVVLVHYRGSIKRKTQSDVKFTDKDLLSIFMRPTTRYDDFVNSILQKLGLQGMKRVQKLFYRISISVLREDVKYDCFTVRSDEDLQVLFYCRQQFFEVRTPELLTKLVDVVSNSKNLNQNTHTIDTITDSNLRPIVASLSILICHRDL</sequence>
<dbReference type="SUPFAM" id="SSF54277">
    <property type="entry name" value="CAD &amp; PB1 domains"/>
    <property type="match status" value="1"/>
</dbReference>
<evidence type="ECO:0000313" key="2">
    <source>
        <dbReference type="Proteomes" id="UP000289738"/>
    </source>
</evidence>
<dbReference type="EMBL" id="SDMP01000009">
    <property type="protein sequence ID" value="RYR39390.1"/>
    <property type="molecule type" value="Genomic_DNA"/>
</dbReference>
<comment type="caution">
    <text evidence="1">The sequence shown here is derived from an EMBL/GenBank/DDBJ whole genome shotgun (WGS) entry which is preliminary data.</text>
</comment>
<name>A0A445BL45_ARAHY</name>
<proteinExistence type="predicted"/>
<gene>
    <name evidence="1" type="ORF">Ahy_A09g044908</name>
</gene>
<protein>
    <submittedName>
        <fullName evidence="1">Uncharacterized protein</fullName>
    </submittedName>
</protein>
<evidence type="ECO:0000313" key="1">
    <source>
        <dbReference type="EMBL" id="RYR39390.1"/>
    </source>
</evidence>
<accession>A0A445BL45</accession>
<dbReference type="Proteomes" id="UP000289738">
    <property type="component" value="Chromosome A09"/>
</dbReference>
<reference evidence="1 2" key="1">
    <citation type="submission" date="2019-01" db="EMBL/GenBank/DDBJ databases">
        <title>Sequencing of cultivated peanut Arachis hypogaea provides insights into genome evolution and oil improvement.</title>
        <authorList>
            <person name="Chen X."/>
        </authorList>
    </citation>
    <scope>NUCLEOTIDE SEQUENCE [LARGE SCALE GENOMIC DNA]</scope>
    <source>
        <strain evidence="2">cv. Fuhuasheng</strain>
        <tissue evidence="1">Leaves</tissue>
    </source>
</reference>